<gene>
    <name evidence="2" type="ORF">AWB65_05412</name>
</gene>
<keyword evidence="3" id="KW-1185">Reference proteome</keyword>
<comment type="caution">
    <text evidence="2">The sequence shown here is derived from an EMBL/GenBank/DDBJ whole genome shotgun (WGS) entry which is preliminary data.</text>
</comment>
<proteinExistence type="predicted"/>
<organism evidence="2 3">
    <name type="scientific">Caballeronia humi</name>
    <dbReference type="NCBI Taxonomy" id="326474"/>
    <lineage>
        <taxon>Bacteria</taxon>
        <taxon>Pseudomonadati</taxon>
        <taxon>Pseudomonadota</taxon>
        <taxon>Betaproteobacteria</taxon>
        <taxon>Burkholderiales</taxon>
        <taxon>Burkholderiaceae</taxon>
        <taxon>Caballeronia</taxon>
    </lineage>
</organism>
<dbReference type="Proteomes" id="UP000054977">
    <property type="component" value="Unassembled WGS sequence"/>
</dbReference>
<evidence type="ECO:0000313" key="2">
    <source>
        <dbReference type="EMBL" id="SAL60117.1"/>
    </source>
</evidence>
<accession>A0A158IU57</accession>
<evidence type="ECO:0000256" key="1">
    <source>
        <dbReference type="SAM" id="MobiDB-lite"/>
    </source>
</evidence>
<reference evidence="2" key="1">
    <citation type="submission" date="2016-01" db="EMBL/GenBank/DDBJ databases">
        <authorList>
            <person name="Peeters C."/>
        </authorList>
    </citation>
    <scope>NUCLEOTIDE SEQUENCE [LARGE SCALE GENOMIC DNA]</scope>
    <source>
        <strain evidence="2">LMG 22934</strain>
    </source>
</reference>
<evidence type="ECO:0000313" key="3">
    <source>
        <dbReference type="Proteomes" id="UP000054977"/>
    </source>
</evidence>
<name>A0A158IU57_9BURK</name>
<feature type="region of interest" description="Disordered" evidence="1">
    <location>
        <begin position="71"/>
        <end position="117"/>
    </location>
</feature>
<protein>
    <submittedName>
        <fullName evidence="2">Uncharacterized protein</fullName>
    </submittedName>
</protein>
<dbReference type="AlphaFoldDB" id="A0A158IU57"/>
<sequence length="117" mass="12897">MSAAEFAQRATRAYSLWPKELLEQELNHDALATSVQHALFEGDPGGWEAFAMQIQEKVKWFGTGLPEIKADVTPEDIQAAPETETPVEKPNEAASSTEWGASDEKRGWPWPQPGSTS</sequence>
<dbReference type="EMBL" id="FCNW02000044">
    <property type="protein sequence ID" value="SAL60117.1"/>
    <property type="molecule type" value="Genomic_DNA"/>
</dbReference>